<evidence type="ECO:0000313" key="9">
    <source>
        <dbReference type="Proteomes" id="UP000435877"/>
    </source>
</evidence>
<organism evidence="8 10">
    <name type="scientific">Zhongshania aliphaticivorans</name>
    <dbReference type="NCBI Taxonomy" id="1470434"/>
    <lineage>
        <taxon>Bacteria</taxon>
        <taxon>Pseudomonadati</taxon>
        <taxon>Pseudomonadota</taxon>
        <taxon>Gammaproteobacteria</taxon>
        <taxon>Cellvibrionales</taxon>
        <taxon>Spongiibacteraceae</taxon>
        <taxon>Zhongshania</taxon>
    </lineage>
</organism>
<feature type="domain" description="Tryptophan synthase beta chain-like PALP" evidence="6">
    <location>
        <begin position="44"/>
        <end position="279"/>
    </location>
</feature>
<dbReference type="EC" id="4.4.1.15" evidence="8"/>
<evidence type="ECO:0000256" key="2">
    <source>
        <dbReference type="ARBA" id="ARBA00008639"/>
    </source>
</evidence>
<dbReference type="RefSeq" id="WP_159267834.1">
    <property type="nucleotide sequence ID" value="NZ_CACSIK010000001.1"/>
</dbReference>
<comment type="similarity">
    <text evidence="2">Belongs to the ACC deaminase/D-cysteine desulfhydrase family.</text>
</comment>
<evidence type="ECO:0000256" key="4">
    <source>
        <dbReference type="PIRSR" id="PIRSR006278-1"/>
    </source>
</evidence>
<protein>
    <submittedName>
        <fullName evidence="8">D-cysteine desulfhydrase</fullName>
        <ecNumber evidence="8">4.4.1.15</ecNumber>
    </submittedName>
</protein>
<dbReference type="InterPro" id="IPR001926">
    <property type="entry name" value="TrpB-like_PALP"/>
</dbReference>
<evidence type="ECO:0000313" key="10">
    <source>
        <dbReference type="Proteomes" id="UP000439591"/>
    </source>
</evidence>
<keyword evidence="9" id="KW-1185">Reference proteome</keyword>
<evidence type="ECO:0000256" key="5">
    <source>
        <dbReference type="PIRSR" id="PIRSR006278-2"/>
    </source>
</evidence>
<dbReference type="Proteomes" id="UP000435877">
    <property type="component" value="Unassembled WGS sequence"/>
</dbReference>
<dbReference type="PIRSF" id="PIRSF006278">
    <property type="entry name" value="ACCD_DCysDesulf"/>
    <property type="match status" value="1"/>
</dbReference>
<evidence type="ECO:0000313" key="7">
    <source>
        <dbReference type="EMBL" id="CAA0087120.1"/>
    </source>
</evidence>
<dbReference type="Gene3D" id="3.40.50.1100">
    <property type="match status" value="2"/>
</dbReference>
<evidence type="ECO:0000259" key="6">
    <source>
        <dbReference type="Pfam" id="PF00291"/>
    </source>
</evidence>
<feature type="active site" description="Nucleophile" evidence="4">
    <location>
        <position position="57"/>
    </location>
</feature>
<comment type="cofactor">
    <cofactor evidence="1">
        <name>pyridoxal 5'-phosphate</name>
        <dbReference type="ChEBI" id="CHEBI:597326"/>
    </cofactor>
</comment>
<keyword evidence="3 5" id="KW-0663">Pyridoxal phosphate</keyword>
<accession>A0A5S9Q905</accession>
<evidence type="ECO:0000256" key="1">
    <source>
        <dbReference type="ARBA" id="ARBA00001933"/>
    </source>
</evidence>
<dbReference type="Pfam" id="PF00291">
    <property type="entry name" value="PALP"/>
    <property type="match status" value="1"/>
</dbReference>
<dbReference type="PANTHER" id="PTHR43780">
    <property type="entry name" value="1-AMINOCYCLOPROPANE-1-CARBOXYLATE DEAMINASE-RELATED"/>
    <property type="match status" value="1"/>
</dbReference>
<evidence type="ECO:0000256" key="3">
    <source>
        <dbReference type="ARBA" id="ARBA00022898"/>
    </source>
</evidence>
<feature type="modified residue" description="N6-(pyridoxal phosphate)lysine" evidence="5">
    <location>
        <position position="30"/>
    </location>
</feature>
<dbReference type="EMBL" id="CACSIK010000001">
    <property type="protein sequence ID" value="CAA0087120.1"/>
    <property type="molecule type" value="Genomic_DNA"/>
</dbReference>
<name>A0A5S9Q905_9GAMM</name>
<dbReference type="PANTHER" id="PTHR43780:SF2">
    <property type="entry name" value="1-AMINOCYCLOPROPANE-1-CARBOXYLATE DEAMINASE-RELATED"/>
    <property type="match status" value="1"/>
</dbReference>
<keyword evidence="8" id="KW-0456">Lyase</keyword>
<dbReference type="InterPro" id="IPR036052">
    <property type="entry name" value="TrpB-like_PALP_sf"/>
</dbReference>
<proteinExistence type="inferred from homology"/>
<dbReference type="GO" id="GO:0019148">
    <property type="term" value="F:D-cysteine desulfhydrase activity"/>
    <property type="evidence" value="ECO:0007669"/>
    <property type="project" value="UniProtKB-EC"/>
</dbReference>
<dbReference type="Proteomes" id="UP000439591">
    <property type="component" value="Unassembled WGS sequence"/>
</dbReference>
<gene>
    <name evidence="8" type="primary">dcyD</name>
    <name evidence="7" type="ORF">IHBHHGIJ_01220</name>
    <name evidence="8" type="ORF">KFEGEMFD_02960</name>
</gene>
<dbReference type="SUPFAM" id="SSF53686">
    <property type="entry name" value="Tryptophan synthase beta subunit-like PLP-dependent enzymes"/>
    <property type="match status" value="1"/>
</dbReference>
<dbReference type="EMBL" id="CACSIM010000005">
    <property type="protein sequence ID" value="CAA0114089.1"/>
    <property type="molecule type" value="Genomic_DNA"/>
</dbReference>
<dbReference type="AlphaFoldDB" id="A0A5S9Q905"/>
<reference evidence="9 10" key="1">
    <citation type="submission" date="2019-11" db="EMBL/GenBank/DDBJ databases">
        <authorList>
            <person name="Holert J."/>
        </authorList>
    </citation>
    <scope>NUCLEOTIDE SEQUENCE [LARGE SCALE GENOMIC DNA]</scope>
    <source>
        <strain evidence="8">BC3_2A</strain>
        <strain evidence="7">SB11_1A</strain>
    </source>
</reference>
<evidence type="ECO:0000313" key="8">
    <source>
        <dbReference type="EMBL" id="CAA0114089.1"/>
    </source>
</evidence>
<sequence>MIQHVFTSPKGVRVDMLRLDVLNSLAPGNKWFKLIPNFLAAESAGATRLLSFGGAFSNHLHALAAMGKAKGLETIACVRADKESEITPTLYDAQQWGMTLHYLSRSDYRRRHDAAFVAELLDHYPKSYLVPEGGGNALGAIGCRDIVDLIPGAASEYTAVVLACGTGTTLAGVASKVAAGVEVIGVPVLKAEKFMASDISNLLSELGGDPGNWRLDNRFHGGAYARLPSYMAEYMQMFEGQYGVLLDPVYTVKASYAVHHMVEYDEFPAMSRILMIHTGGLQGRRGFGLALS</sequence>
<dbReference type="InterPro" id="IPR027278">
    <property type="entry name" value="ACCD_DCysDesulf"/>
</dbReference>
<dbReference type="OrthoDB" id="9801249at2"/>